<dbReference type="EMBL" id="JYNU01000058">
    <property type="protein sequence ID" value="KMO68410.1"/>
    <property type="molecule type" value="Genomic_DNA"/>
</dbReference>
<name>A0A0J6VBU1_9MYCO</name>
<dbReference type="Pfam" id="PF02481">
    <property type="entry name" value="DNA_processg_A"/>
    <property type="match status" value="1"/>
</dbReference>
<accession>A0A0J6VBU1</accession>
<sequence length="381" mass="39956">MTEDERRAWAYLSRVAEAPNPRIAVLVKTMGVLEAAERVRRRDLPDAKLLSATEARHGIDCAREDLEVLDRLGGRLLTPGDEEWPVTGFGSFDGVDKAKRPQGYAPLALWVVGPSSLVEVAARAAALVGTRAASDYGEFAAADLAAGLVERDVAVVSGGAYGIDGAAHRAALSCDGVTVAVVASGVDVPYPSGHSALLHRVARHGVVVSEYPPGSRPCRRHFLARNRLIAALSGATVVVEAGIRSGAANTAAWAKALGRNVCAVPGPITSAASVGCHELLKNGTGAHLVTRADEIVELVGNYGELAAEPPRPHSEVDGLSPEELTVYEALPGRGSRSVDQIAVAAGMPETDVIGQLTMLDIRGLVTQQDGEWKVLRRNGQS</sequence>
<dbReference type="PANTHER" id="PTHR43022">
    <property type="entry name" value="PROTEIN SMF"/>
    <property type="match status" value="1"/>
</dbReference>
<proteinExistence type="inferred from homology"/>
<protein>
    <submittedName>
        <fullName evidence="4">Uncharacterized protein</fullName>
    </submittedName>
</protein>
<dbReference type="Pfam" id="PF17782">
    <property type="entry name" value="WHD_DprA"/>
    <property type="match status" value="1"/>
</dbReference>
<organism evidence="4 5">
    <name type="scientific">Mycolicibacterium obuense</name>
    <dbReference type="NCBI Taxonomy" id="1807"/>
    <lineage>
        <taxon>Bacteria</taxon>
        <taxon>Bacillati</taxon>
        <taxon>Actinomycetota</taxon>
        <taxon>Actinomycetes</taxon>
        <taxon>Mycobacteriales</taxon>
        <taxon>Mycobacteriaceae</taxon>
        <taxon>Mycolicibacterium</taxon>
    </lineage>
</organism>
<comment type="similarity">
    <text evidence="1">Belongs to the DprA/Smf family.</text>
</comment>
<gene>
    <name evidence="4" type="ORF">MOBUDSM44075_05412</name>
</gene>
<dbReference type="InterPro" id="IPR003488">
    <property type="entry name" value="DprA"/>
</dbReference>
<dbReference type="InterPro" id="IPR036388">
    <property type="entry name" value="WH-like_DNA-bd_sf"/>
</dbReference>
<evidence type="ECO:0000256" key="1">
    <source>
        <dbReference type="ARBA" id="ARBA00006525"/>
    </source>
</evidence>
<feature type="domain" description="DprA winged helix" evidence="3">
    <location>
        <begin position="315"/>
        <end position="370"/>
    </location>
</feature>
<dbReference type="InterPro" id="IPR057666">
    <property type="entry name" value="DrpA_SLOG"/>
</dbReference>
<dbReference type="PANTHER" id="PTHR43022:SF1">
    <property type="entry name" value="PROTEIN SMF"/>
    <property type="match status" value="1"/>
</dbReference>
<dbReference type="SUPFAM" id="SSF102405">
    <property type="entry name" value="MCP/YpsA-like"/>
    <property type="match status" value="1"/>
</dbReference>
<dbReference type="PATRIC" id="fig|1807.14.peg.5456"/>
<dbReference type="RefSeq" id="WP_110815020.1">
    <property type="nucleotide sequence ID" value="NZ_JYNU01000058.1"/>
</dbReference>
<dbReference type="InterPro" id="IPR041614">
    <property type="entry name" value="DprA_WH"/>
</dbReference>
<dbReference type="Gene3D" id="1.10.10.10">
    <property type="entry name" value="Winged helix-like DNA-binding domain superfamily/Winged helix DNA-binding domain"/>
    <property type="match status" value="1"/>
</dbReference>
<feature type="domain" description="Smf/DprA SLOG" evidence="2">
    <location>
        <begin position="77"/>
        <end position="299"/>
    </location>
</feature>
<reference evidence="4 5" key="1">
    <citation type="journal article" date="2015" name="Genome Biol. Evol.">
        <title>Characterization of Three Mycobacterium spp. with Potential Use in Bioremediation by Genome Sequencing and Comparative Genomics.</title>
        <authorList>
            <person name="Das S."/>
            <person name="Pettersson B.M."/>
            <person name="Behra P.R."/>
            <person name="Ramesh M."/>
            <person name="Dasgupta S."/>
            <person name="Bhattacharya A."/>
            <person name="Kirsebom L.A."/>
        </authorList>
    </citation>
    <scope>NUCLEOTIDE SEQUENCE [LARGE SCALE GENOMIC DNA]</scope>
    <source>
        <strain evidence="4 5">DSM 44075</strain>
    </source>
</reference>
<dbReference type="Proteomes" id="UP000036313">
    <property type="component" value="Unassembled WGS sequence"/>
</dbReference>
<dbReference type="AlphaFoldDB" id="A0A0J6VBU1"/>
<dbReference type="GO" id="GO:0009294">
    <property type="term" value="P:DNA-mediated transformation"/>
    <property type="evidence" value="ECO:0007669"/>
    <property type="project" value="InterPro"/>
</dbReference>
<comment type="caution">
    <text evidence="4">The sequence shown here is derived from an EMBL/GenBank/DDBJ whole genome shotgun (WGS) entry which is preliminary data.</text>
</comment>
<dbReference type="NCBIfam" id="TIGR00732">
    <property type="entry name" value="dprA"/>
    <property type="match status" value="1"/>
</dbReference>
<evidence type="ECO:0000259" key="2">
    <source>
        <dbReference type="Pfam" id="PF02481"/>
    </source>
</evidence>
<evidence type="ECO:0000313" key="4">
    <source>
        <dbReference type="EMBL" id="KMO68410.1"/>
    </source>
</evidence>
<evidence type="ECO:0000259" key="3">
    <source>
        <dbReference type="Pfam" id="PF17782"/>
    </source>
</evidence>
<dbReference type="Gene3D" id="3.40.50.450">
    <property type="match status" value="1"/>
</dbReference>
<evidence type="ECO:0000313" key="5">
    <source>
        <dbReference type="Proteomes" id="UP000036313"/>
    </source>
</evidence>